<dbReference type="KEGG" id="psac:PSM36_1908"/>
<organism evidence="2 3">
    <name type="scientific">Proteiniphilum saccharofermentans</name>
    <dbReference type="NCBI Taxonomy" id="1642647"/>
    <lineage>
        <taxon>Bacteria</taxon>
        <taxon>Pseudomonadati</taxon>
        <taxon>Bacteroidota</taxon>
        <taxon>Bacteroidia</taxon>
        <taxon>Bacteroidales</taxon>
        <taxon>Dysgonomonadaceae</taxon>
        <taxon>Proteiniphilum</taxon>
    </lineage>
</organism>
<keyword evidence="3" id="KW-1185">Reference proteome</keyword>
<keyword evidence="1" id="KW-0472">Membrane</keyword>
<evidence type="ECO:0000313" key="2">
    <source>
        <dbReference type="EMBL" id="SCD20724.1"/>
    </source>
</evidence>
<dbReference type="AlphaFoldDB" id="A0A1R3TAV1"/>
<name>A0A1R3TAV1_9BACT</name>
<evidence type="ECO:0000313" key="3">
    <source>
        <dbReference type="Proteomes" id="UP000187464"/>
    </source>
</evidence>
<keyword evidence="1" id="KW-1133">Transmembrane helix</keyword>
<dbReference type="EMBL" id="LT605205">
    <property type="protein sequence ID" value="SCD20724.1"/>
    <property type="molecule type" value="Genomic_DNA"/>
</dbReference>
<reference evidence="3" key="1">
    <citation type="submission" date="2016-08" db="EMBL/GenBank/DDBJ databases">
        <authorList>
            <person name="Wibberg D."/>
        </authorList>
    </citation>
    <scope>NUCLEOTIDE SEQUENCE [LARGE SCALE GENOMIC DNA]</scope>
</reference>
<proteinExistence type="predicted"/>
<feature type="transmembrane region" description="Helical" evidence="1">
    <location>
        <begin position="33"/>
        <end position="52"/>
    </location>
</feature>
<keyword evidence="1" id="KW-0812">Transmembrane</keyword>
<dbReference type="Proteomes" id="UP000187464">
    <property type="component" value="Chromosome I"/>
</dbReference>
<accession>A0A1R3TAV1</accession>
<protein>
    <submittedName>
        <fullName evidence="2">Uncharacterized protein</fullName>
    </submittedName>
</protein>
<dbReference type="STRING" id="1642647.PSM36_1908"/>
<gene>
    <name evidence="2" type="ORF">PSM36_1908</name>
</gene>
<sequence length="95" mass="11528">MYKRIFPIFFRKNGKYPEKIKINKEEFDLSKHLLITAIGVDITIGAFFFFILSKSKYFYYIAVAMQRDWPAQYLHKMCRRLDNRTYQCRVRIVSS</sequence>
<evidence type="ECO:0000256" key="1">
    <source>
        <dbReference type="SAM" id="Phobius"/>
    </source>
</evidence>